<keyword evidence="3" id="KW-1185">Reference proteome</keyword>
<sequence>MLTGHDIIATSLDLNQTLNPNFNLNLDPDLNPNSNPPPAYPLPSGRNSLSTPSSQTSHSGTLSFQPCTPTTTASSATSLSATAPPTPQSNDVDINLDDDTDTETDTTTLPTLPTSLHITTIHAFIGVSLGGATGPHLAPGRLQRTALHTYERLAWEDQFPSLVEIARINDKCDSYFDREDVR</sequence>
<feature type="compositionally biased region" description="Low complexity" evidence="1">
    <location>
        <begin position="68"/>
        <end position="83"/>
    </location>
</feature>
<dbReference type="Proteomes" id="UP000226031">
    <property type="component" value="Unassembled WGS sequence"/>
</dbReference>
<feature type="region of interest" description="Disordered" evidence="1">
    <location>
        <begin position="25"/>
        <end position="108"/>
    </location>
</feature>
<accession>A0A2B7ZGA8</accession>
<evidence type="ECO:0000256" key="1">
    <source>
        <dbReference type="SAM" id="MobiDB-lite"/>
    </source>
</evidence>
<gene>
    <name evidence="2" type="ORF">GX50_01606</name>
</gene>
<proteinExistence type="predicted"/>
<name>A0A2B7ZGA8_9EURO</name>
<feature type="compositionally biased region" description="Low complexity" evidence="1">
    <location>
        <begin position="42"/>
        <end position="61"/>
    </location>
</feature>
<evidence type="ECO:0000313" key="2">
    <source>
        <dbReference type="EMBL" id="PGH35504.1"/>
    </source>
</evidence>
<organism evidence="2 3">
    <name type="scientific">[Emmonsia] crescens</name>
    <dbReference type="NCBI Taxonomy" id="73230"/>
    <lineage>
        <taxon>Eukaryota</taxon>
        <taxon>Fungi</taxon>
        <taxon>Dikarya</taxon>
        <taxon>Ascomycota</taxon>
        <taxon>Pezizomycotina</taxon>
        <taxon>Eurotiomycetes</taxon>
        <taxon>Eurotiomycetidae</taxon>
        <taxon>Onygenales</taxon>
        <taxon>Ajellomycetaceae</taxon>
        <taxon>Emergomyces</taxon>
    </lineage>
</organism>
<dbReference type="EMBL" id="PDND01000020">
    <property type="protein sequence ID" value="PGH35504.1"/>
    <property type="molecule type" value="Genomic_DNA"/>
</dbReference>
<protein>
    <submittedName>
        <fullName evidence="2">Uncharacterized protein</fullName>
    </submittedName>
</protein>
<feature type="compositionally biased region" description="Acidic residues" evidence="1">
    <location>
        <begin position="94"/>
        <end position="104"/>
    </location>
</feature>
<evidence type="ECO:0000313" key="3">
    <source>
        <dbReference type="Proteomes" id="UP000226031"/>
    </source>
</evidence>
<dbReference type="AlphaFoldDB" id="A0A2B7ZGA8"/>
<comment type="caution">
    <text evidence="2">The sequence shown here is derived from an EMBL/GenBank/DDBJ whole genome shotgun (WGS) entry which is preliminary data.</text>
</comment>
<reference evidence="2 3" key="1">
    <citation type="submission" date="2017-10" db="EMBL/GenBank/DDBJ databases">
        <title>Comparative genomics in systemic dimorphic fungi from Ajellomycetaceae.</title>
        <authorList>
            <person name="Munoz J.F."/>
            <person name="Mcewen J.G."/>
            <person name="Clay O.K."/>
            <person name="Cuomo C.A."/>
        </authorList>
    </citation>
    <scope>NUCLEOTIDE SEQUENCE [LARGE SCALE GENOMIC DNA]</scope>
    <source>
        <strain evidence="2 3">UAMH4076</strain>
    </source>
</reference>